<name>N1MQX6_9SPHN</name>
<evidence type="ECO:0000313" key="3">
    <source>
        <dbReference type="EMBL" id="CCW19610.1"/>
    </source>
</evidence>
<dbReference type="InterPro" id="IPR001753">
    <property type="entry name" value="Enoyl-CoA_hydra/iso"/>
</dbReference>
<proteinExistence type="inferred from homology"/>
<dbReference type="AlphaFoldDB" id="N1MQX6"/>
<sequence>MMPEWKNLTYEKDGRIARITFNRPEALNAISAGLSQELKEVLADFDSDPDLWLAIVSGNGSCFCAGADIRETGKEARLPSSRVDHYYLDAPVNWKPVIAAVHGYCYGAGLVFAAECDIIIATEDATFSIVETKRGMPAITLSAQLAPWMASKKVTEMIVTGDPFPAQDVYRLGLVNHLVPTYDDLLPAAEKLAERILANPPMAVRSAIQAARMSVFQSQTYRDSELLFRSSRWKEWDDFKEGMAAFKEKRAPVFKGR</sequence>
<gene>
    <name evidence="3" type="ORF">EBBID32_39790</name>
</gene>
<evidence type="ECO:0000256" key="2">
    <source>
        <dbReference type="ARBA" id="ARBA00023239"/>
    </source>
</evidence>
<keyword evidence="2 3" id="KW-0456">Lyase</keyword>
<evidence type="ECO:0000256" key="1">
    <source>
        <dbReference type="ARBA" id="ARBA00005254"/>
    </source>
</evidence>
<dbReference type="InterPro" id="IPR029045">
    <property type="entry name" value="ClpP/crotonase-like_dom_sf"/>
</dbReference>
<dbReference type="EMBL" id="CAVK010000209">
    <property type="protein sequence ID" value="CCW19610.1"/>
    <property type="molecule type" value="Genomic_DNA"/>
</dbReference>
<reference evidence="3 4" key="1">
    <citation type="submission" date="2013-03" db="EMBL/GenBank/DDBJ databases">
        <authorList>
            <person name="Le V."/>
        </authorList>
    </citation>
    <scope>NUCLEOTIDE SEQUENCE [LARGE SCALE GENOMIC DNA]</scope>
    <source>
        <strain evidence="3 4">BiD32</strain>
    </source>
</reference>
<dbReference type="SUPFAM" id="SSF52096">
    <property type="entry name" value="ClpP/crotonase"/>
    <property type="match status" value="1"/>
</dbReference>
<organism evidence="3 4">
    <name type="scientific">Sphingobium indicum BiD32</name>
    <dbReference type="NCBI Taxonomy" id="1301087"/>
    <lineage>
        <taxon>Bacteria</taxon>
        <taxon>Pseudomonadati</taxon>
        <taxon>Pseudomonadota</taxon>
        <taxon>Alphaproteobacteria</taxon>
        <taxon>Sphingomonadales</taxon>
        <taxon>Sphingomonadaceae</taxon>
        <taxon>Sphingobium</taxon>
    </lineage>
</organism>
<reference evidence="4" key="2">
    <citation type="submission" date="2013-04" db="EMBL/GenBank/DDBJ databases">
        <title>Bisphenol A degrading Sphingobium sp. strain BiD32.</title>
        <authorList>
            <person name="Nielsen J.L."/>
            <person name="Zhou N.A."/>
            <person name="Kjeldal H."/>
        </authorList>
    </citation>
    <scope>NUCLEOTIDE SEQUENCE [LARGE SCALE GENOMIC DNA]</scope>
    <source>
        <strain evidence="4">BiD32</strain>
    </source>
</reference>
<dbReference type="Pfam" id="PF00378">
    <property type="entry name" value="ECH_1"/>
    <property type="match status" value="1"/>
</dbReference>
<evidence type="ECO:0000313" key="4">
    <source>
        <dbReference type="Proteomes" id="UP000013201"/>
    </source>
</evidence>
<dbReference type="Gene3D" id="1.10.12.10">
    <property type="entry name" value="Lyase 2-enoyl-coa Hydratase, Chain A, domain 2"/>
    <property type="match status" value="1"/>
</dbReference>
<dbReference type="EC" id="4.2.1.17" evidence="3"/>
<dbReference type="Proteomes" id="UP000013201">
    <property type="component" value="Unassembled WGS sequence"/>
</dbReference>
<dbReference type="PANTHER" id="PTHR11941:SF54">
    <property type="entry name" value="ENOYL-COA HYDRATASE, MITOCHONDRIAL"/>
    <property type="match status" value="1"/>
</dbReference>
<dbReference type="GO" id="GO:0004300">
    <property type="term" value="F:enoyl-CoA hydratase activity"/>
    <property type="evidence" value="ECO:0007669"/>
    <property type="project" value="UniProtKB-EC"/>
</dbReference>
<protein>
    <submittedName>
        <fullName evidence="3">Enoyl-CoA hydratase</fullName>
        <ecNumber evidence="3">4.2.1.17</ecNumber>
    </submittedName>
</protein>
<accession>N1MQX6</accession>
<dbReference type="CDD" id="cd06558">
    <property type="entry name" value="crotonase-like"/>
    <property type="match status" value="1"/>
</dbReference>
<dbReference type="Gene3D" id="3.90.226.10">
    <property type="entry name" value="2-enoyl-CoA Hydratase, Chain A, domain 1"/>
    <property type="match status" value="1"/>
</dbReference>
<keyword evidence="4" id="KW-1185">Reference proteome</keyword>
<comment type="caution">
    <text evidence="3">The sequence shown here is derived from an EMBL/GenBank/DDBJ whole genome shotgun (WGS) entry which is preliminary data.</text>
</comment>
<comment type="similarity">
    <text evidence="1">Belongs to the enoyl-CoA hydratase/isomerase family.</text>
</comment>
<dbReference type="PANTHER" id="PTHR11941">
    <property type="entry name" value="ENOYL-COA HYDRATASE-RELATED"/>
    <property type="match status" value="1"/>
</dbReference>
<dbReference type="GO" id="GO:0006635">
    <property type="term" value="P:fatty acid beta-oxidation"/>
    <property type="evidence" value="ECO:0007669"/>
    <property type="project" value="TreeGrafter"/>
</dbReference>
<dbReference type="InterPro" id="IPR014748">
    <property type="entry name" value="Enoyl-CoA_hydra_C"/>
</dbReference>